<dbReference type="STRING" id="623744.A0A553MYT9"/>
<feature type="domain" description="Cystatin LXN-type" evidence="5">
    <location>
        <begin position="147"/>
        <end position="248"/>
    </location>
</feature>
<dbReference type="InterPro" id="IPR046350">
    <property type="entry name" value="Cystatin_sf"/>
</dbReference>
<dbReference type="PANTHER" id="PTHR28591:SF1">
    <property type="entry name" value="LATEXIN"/>
    <property type="match status" value="1"/>
</dbReference>
<dbReference type="PROSITE" id="PS52033">
    <property type="entry name" value="CYSTATIN_LXN"/>
    <property type="match status" value="2"/>
</dbReference>
<comment type="similarity">
    <text evidence="1 4">Belongs to the protease inhibitor I47 (latexin) family.</text>
</comment>
<dbReference type="InterPro" id="IPR049897">
    <property type="entry name" value="CYSTATIN_LXN"/>
</dbReference>
<evidence type="ECO:0000256" key="3">
    <source>
        <dbReference type="ARBA" id="ARBA00022737"/>
    </source>
</evidence>
<dbReference type="GO" id="GO:0008191">
    <property type="term" value="F:metalloendopeptidase inhibitor activity"/>
    <property type="evidence" value="ECO:0007669"/>
    <property type="project" value="UniProtKB-UniRule"/>
</dbReference>
<protein>
    <recommendedName>
        <fullName evidence="5">Cystatin LXN-type domain-containing protein</fullName>
    </recommendedName>
</protein>
<feature type="domain" description="Cystatin LXN-type" evidence="5">
    <location>
        <begin position="1"/>
        <end position="140"/>
    </location>
</feature>
<gene>
    <name evidence="6" type="ORF">DNTS_031781</name>
</gene>
<keyword evidence="3" id="KW-0677">Repeat</keyword>
<dbReference type="GO" id="GO:0005615">
    <property type="term" value="C:extracellular space"/>
    <property type="evidence" value="ECO:0007669"/>
    <property type="project" value="TreeGrafter"/>
</dbReference>
<name>A0A553MYT9_9TELE</name>
<accession>A0A553MYT9</accession>
<dbReference type="PANTHER" id="PTHR28591">
    <property type="entry name" value="LATEXIN"/>
    <property type="match status" value="1"/>
</dbReference>
<dbReference type="Proteomes" id="UP000316079">
    <property type="component" value="Unassembled WGS sequence"/>
</dbReference>
<sequence length="253" mass="28882">MELVPIHFPARRAAKVALHHLNTLHGSPFNVFGLQEVHKATMEEIDSGRRKYSLDLSVIEWASSESREKKLMLKYHILLHDFVSQEIDSGRRKYSLDLSVIEWASSNSVFRCLALVTFSLDLKTPPDVQIDCAELQQTMLSLQKDEDQGNMSEEMKPFWHLAAVASSFIMLKESSENTEFNMAQVASLNQQESREKKLMLKYHILLHDFVSQEILHWQLLCSWAPGQGVEILEAQFVPKCPHTNESADNTAAD</sequence>
<evidence type="ECO:0000256" key="1">
    <source>
        <dbReference type="ARBA" id="ARBA00010083"/>
    </source>
</evidence>
<evidence type="ECO:0000256" key="2">
    <source>
        <dbReference type="ARBA" id="ARBA00022690"/>
    </source>
</evidence>
<evidence type="ECO:0000313" key="6">
    <source>
        <dbReference type="EMBL" id="TRY58338.1"/>
    </source>
</evidence>
<evidence type="ECO:0000313" key="7">
    <source>
        <dbReference type="Proteomes" id="UP000316079"/>
    </source>
</evidence>
<evidence type="ECO:0000256" key="4">
    <source>
        <dbReference type="PROSITE-ProRule" id="PRU01377"/>
    </source>
</evidence>
<comment type="caution">
    <text evidence="6">The sequence shown here is derived from an EMBL/GenBank/DDBJ whole genome shotgun (WGS) entry which is preliminary data.</text>
</comment>
<dbReference type="EMBL" id="SRMA01027196">
    <property type="protein sequence ID" value="TRY58338.1"/>
    <property type="molecule type" value="Genomic_DNA"/>
</dbReference>
<proteinExistence type="inferred from homology"/>
<reference evidence="6 7" key="1">
    <citation type="journal article" date="2019" name="Sci. Data">
        <title>Hybrid genome assembly and annotation of Danionella translucida.</title>
        <authorList>
            <person name="Kadobianskyi M."/>
            <person name="Schulze L."/>
            <person name="Schuelke M."/>
            <person name="Judkewitz B."/>
        </authorList>
    </citation>
    <scope>NUCLEOTIDE SEQUENCE [LARGE SCALE GENOMIC DNA]</scope>
    <source>
        <strain evidence="6 7">Bolton</strain>
    </source>
</reference>
<evidence type="ECO:0000259" key="5">
    <source>
        <dbReference type="PROSITE" id="PS52033"/>
    </source>
</evidence>
<keyword evidence="7" id="KW-1185">Reference proteome</keyword>
<dbReference type="AlphaFoldDB" id="A0A553MYT9"/>
<dbReference type="OrthoDB" id="424834at2759"/>
<organism evidence="6 7">
    <name type="scientific">Danionella cerebrum</name>
    <dbReference type="NCBI Taxonomy" id="2873325"/>
    <lineage>
        <taxon>Eukaryota</taxon>
        <taxon>Metazoa</taxon>
        <taxon>Chordata</taxon>
        <taxon>Craniata</taxon>
        <taxon>Vertebrata</taxon>
        <taxon>Euteleostomi</taxon>
        <taxon>Actinopterygii</taxon>
        <taxon>Neopterygii</taxon>
        <taxon>Teleostei</taxon>
        <taxon>Ostariophysi</taxon>
        <taxon>Cypriniformes</taxon>
        <taxon>Danionidae</taxon>
        <taxon>Danioninae</taxon>
        <taxon>Danionella</taxon>
    </lineage>
</organism>
<dbReference type="Gene3D" id="3.10.450.10">
    <property type="match status" value="2"/>
</dbReference>
<dbReference type="Pfam" id="PF06907">
    <property type="entry name" value="LXN"/>
    <property type="match status" value="2"/>
</dbReference>
<keyword evidence="2 4" id="KW-0646">Protease inhibitor</keyword>
<dbReference type="InterPro" id="IPR009684">
    <property type="entry name" value="Latexin"/>
</dbReference>
<dbReference type="SUPFAM" id="SSF54403">
    <property type="entry name" value="Cystatin/monellin"/>
    <property type="match status" value="3"/>
</dbReference>